<name>A0A7Y8BJ47_9PSED</name>
<dbReference type="GO" id="GO:0016787">
    <property type="term" value="F:hydrolase activity"/>
    <property type="evidence" value="ECO:0007669"/>
    <property type="project" value="UniProtKB-KW"/>
</dbReference>
<dbReference type="Proteomes" id="UP000582981">
    <property type="component" value="Unassembled WGS sequence"/>
</dbReference>
<accession>A0A7Y8BJ47</accession>
<feature type="domain" description="Isochorismatase-like" evidence="2">
    <location>
        <begin position="9"/>
        <end position="160"/>
    </location>
</feature>
<dbReference type="CDD" id="cd01014">
    <property type="entry name" value="nicotinamidase_related"/>
    <property type="match status" value="1"/>
</dbReference>
<dbReference type="PANTHER" id="PTHR43540:SF1">
    <property type="entry name" value="ISOCHORISMATASE HYDROLASE"/>
    <property type="match status" value="1"/>
</dbReference>
<dbReference type="InterPro" id="IPR000868">
    <property type="entry name" value="Isochorismatase-like_dom"/>
</dbReference>
<gene>
    <name evidence="3" type="ORF">HX829_03605</name>
</gene>
<dbReference type="SUPFAM" id="SSF52499">
    <property type="entry name" value="Isochorismatase-like hydrolases"/>
    <property type="match status" value="1"/>
</dbReference>
<dbReference type="EMBL" id="JACAPU010000003">
    <property type="protein sequence ID" value="NWB45569.1"/>
    <property type="molecule type" value="Genomic_DNA"/>
</dbReference>
<dbReference type="PANTHER" id="PTHR43540">
    <property type="entry name" value="PEROXYUREIDOACRYLATE/UREIDOACRYLATE AMIDOHYDROLASE-RELATED"/>
    <property type="match status" value="1"/>
</dbReference>
<reference evidence="3 4" key="1">
    <citation type="submission" date="2020-04" db="EMBL/GenBank/DDBJ databases">
        <title>Molecular characterization of pseudomonads from Agaricus bisporus reveal novel blotch 2 pathogens in Western Europe.</title>
        <authorList>
            <person name="Taparia T."/>
            <person name="Krijger M."/>
            <person name="Haynes E."/>
            <person name="Elpinstone J.G."/>
            <person name="Noble R."/>
            <person name="Van Der Wolf J."/>
        </authorList>
    </citation>
    <scope>NUCLEOTIDE SEQUENCE [LARGE SCALE GENOMIC DNA]</scope>
    <source>
        <strain evidence="3 4">F1001</strain>
    </source>
</reference>
<evidence type="ECO:0000256" key="1">
    <source>
        <dbReference type="ARBA" id="ARBA00022801"/>
    </source>
</evidence>
<evidence type="ECO:0000313" key="3">
    <source>
        <dbReference type="EMBL" id="NWB45569.1"/>
    </source>
</evidence>
<comment type="caution">
    <text evidence="3">The sequence shown here is derived from an EMBL/GenBank/DDBJ whole genome shotgun (WGS) entry which is preliminary data.</text>
</comment>
<proteinExistence type="predicted"/>
<organism evidence="3 4">
    <name type="scientific">Pseudomonas gingeri</name>
    <dbReference type="NCBI Taxonomy" id="117681"/>
    <lineage>
        <taxon>Bacteria</taxon>
        <taxon>Pseudomonadati</taxon>
        <taxon>Pseudomonadota</taxon>
        <taxon>Gammaproteobacteria</taxon>
        <taxon>Pseudomonadales</taxon>
        <taxon>Pseudomonadaceae</taxon>
        <taxon>Pseudomonas</taxon>
    </lineage>
</organism>
<protein>
    <submittedName>
        <fullName evidence="3">Cysteine hydrolase</fullName>
    </submittedName>
</protein>
<dbReference type="Pfam" id="PF00857">
    <property type="entry name" value="Isochorismatase"/>
    <property type="match status" value="1"/>
</dbReference>
<sequence>MNRDIQVNAALILIDQQQGILHPRLGPRNNPEAEARMLELLQHWRRTARPIVHVQHLSHSPESVFWPGQSGVEFQQRFAPGPGERLVQKRVPDAFCATGLEVWLRETGIEQLVIVGVATHNSVEATARTAGNLGFETWVVEDACYTFDKTDYFGAFHSAQEVHAMSLGNLQDEYATVVSSQRLLGLQGVIDHDLHRVP</sequence>
<dbReference type="RefSeq" id="WP_177143322.1">
    <property type="nucleotide sequence ID" value="NZ_JACAPU010000003.1"/>
</dbReference>
<dbReference type="InterPro" id="IPR036380">
    <property type="entry name" value="Isochorismatase-like_sf"/>
</dbReference>
<evidence type="ECO:0000259" key="2">
    <source>
        <dbReference type="Pfam" id="PF00857"/>
    </source>
</evidence>
<dbReference type="AlphaFoldDB" id="A0A7Y8BJ47"/>
<keyword evidence="1 3" id="KW-0378">Hydrolase</keyword>
<dbReference type="InterPro" id="IPR050272">
    <property type="entry name" value="Isochorismatase-like_hydrls"/>
</dbReference>
<evidence type="ECO:0000313" key="4">
    <source>
        <dbReference type="Proteomes" id="UP000582981"/>
    </source>
</evidence>
<dbReference type="Gene3D" id="3.40.50.850">
    <property type="entry name" value="Isochorismatase-like"/>
    <property type="match status" value="1"/>
</dbReference>